<dbReference type="Proteomes" id="UP000363590">
    <property type="component" value="Chromosome"/>
</dbReference>
<dbReference type="KEGG" id="atx:GCD22_00768"/>
<sequence>MFIACCSTAHPAVRRELALRAQTALLTGAGFRQEQQRLETKVAAKPADPTAIFWGNVIDMHYHLRLNAV</sequence>
<evidence type="ECO:0000313" key="2">
    <source>
        <dbReference type="Proteomes" id="UP000363590"/>
    </source>
</evidence>
<evidence type="ECO:0000313" key="1">
    <source>
        <dbReference type="EMBL" id="QFX95230.1"/>
    </source>
</evidence>
<protein>
    <submittedName>
        <fullName evidence="1">Uncharacterized protein</fullName>
    </submittedName>
</protein>
<proteinExistence type="predicted"/>
<name>A0A5P9XNE5_ACITH</name>
<dbReference type="AlphaFoldDB" id="A0A5P9XNE5"/>
<reference evidence="1 2" key="1">
    <citation type="submission" date="2019-10" db="EMBL/GenBank/DDBJ databases">
        <authorList>
            <person name="Wang R."/>
        </authorList>
    </citation>
    <scope>NUCLEOTIDE SEQUENCE [LARGE SCALE GENOMIC DNA]</scope>
    <source>
        <strain evidence="1 2">ATCC 19377</strain>
    </source>
</reference>
<organism evidence="1 2">
    <name type="scientific">Acidithiobacillus thiooxidans ATCC 19377</name>
    <dbReference type="NCBI Taxonomy" id="637390"/>
    <lineage>
        <taxon>Bacteria</taxon>
        <taxon>Pseudomonadati</taxon>
        <taxon>Pseudomonadota</taxon>
        <taxon>Acidithiobacillia</taxon>
        <taxon>Acidithiobacillales</taxon>
        <taxon>Acidithiobacillaceae</taxon>
        <taxon>Acidithiobacillus</taxon>
    </lineage>
</organism>
<gene>
    <name evidence="1" type="ORF">GCD22_00768</name>
</gene>
<accession>A0A5P9XNE5</accession>
<dbReference type="EMBL" id="CP045571">
    <property type="protein sequence ID" value="QFX95230.1"/>
    <property type="molecule type" value="Genomic_DNA"/>
</dbReference>